<evidence type="ECO:0000313" key="2">
    <source>
        <dbReference type="Proteomes" id="UP000008311"/>
    </source>
</evidence>
<name>B9TD36_RICCO</name>
<keyword evidence="2" id="KW-1185">Reference proteome</keyword>
<dbReference type="EMBL" id="EQ977851">
    <property type="protein sequence ID" value="EEF26228.1"/>
    <property type="molecule type" value="Genomic_DNA"/>
</dbReference>
<proteinExistence type="predicted"/>
<reference evidence="2" key="1">
    <citation type="journal article" date="2010" name="Nat. Biotechnol.">
        <title>Draft genome sequence of the oilseed species Ricinus communis.</title>
        <authorList>
            <person name="Chan A.P."/>
            <person name="Crabtree J."/>
            <person name="Zhao Q."/>
            <person name="Lorenzi H."/>
            <person name="Orvis J."/>
            <person name="Puiu D."/>
            <person name="Melake-Berhan A."/>
            <person name="Jones K.M."/>
            <person name="Redman J."/>
            <person name="Chen G."/>
            <person name="Cahoon E.B."/>
            <person name="Gedil M."/>
            <person name="Stanke M."/>
            <person name="Haas B.J."/>
            <person name="Wortman J.R."/>
            <person name="Fraser-Liggett C.M."/>
            <person name="Ravel J."/>
            <person name="Rabinowicz P.D."/>
        </authorList>
    </citation>
    <scope>NUCLEOTIDE SEQUENCE [LARGE SCALE GENOMIC DNA]</scope>
    <source>
        <strain evidence="2">cv. Hale</strain>
    </source>
</reference>
<sequence length="343" mass="38228">MSVNSGIGAFLRVKLCDSDKSVEAWSIEGLEDGAWARGAILEGEVDNQLYVWLGDQSTSDGRKTLRLVPLRPLNVERRTFECFVEALDFWPLFFDYSLEVREGRNGKVEQLEKVLAILPRWQRRFTKFAIETIPQRERVLLNANQQHEQNLVHALRQMHTFSEIVLNLCVDILAHDGLNDIGVYGPLINGESSFTSGPCACGQCELQTHQWVPLCGTRPEAYRHACPCSSAGYDSCRYSVIWKTSPPTARLSESLHLSLALAAPDDCYLMTRAVAVLVRPAHDRKIHGGAVNLLLAPGRSGELTCEVLIPSDIPLGLHEVSIIAILNGSFMQRCYMINIIPAD</sequence>
<accession>B9TD36</accession>
<dbReference type="AlphaFoldDB" id="B9TD36"/>
<dbReference type="InParanoid" id="B9TD36"/>
<dbReference type="Proteomes" id="UP000008311">
    <property type="component" value="Unassembled WGS sequence"/>
</dbReference>
<evidence type="ECO:0000313" key="1">
    <source>
        <dbReference type="EMBL" id="EEF26228.1"/>
    </source>
</evidence>
<gene>
    <name evidence="1" type="ORF">RCOM_1855180</name>
</gene>
<organism evidence="1 2">
    <name type="scientific">Ricinus communis</name>
    <name type="common">Castor bean</name>
    <dbReference type="NCBI Taxonomy" id="3988"/>
    <lineage>
        <taxon>Eukaryota</taxon>
        <taxon>Viridiplantae</taxon>
        <taxon>Streptophyta</taxon>
        <taxon>Embryophyta</taxon>
        <taxon>Tracheophyta</taxon>
        <taxon>Spermatophyta</taxon>
        <taxon>Magnoliopsida</taxon>
        <taxon>eudicotyledons</taxon>
        <taxon>Gunneridae</taxon>
        <taxon>Pentapetalae</taxon>
        <taxon>rosids</taxon>
        <taxon>fabids</taxon>
        <taxon>Malpighiales</taxon>
        <taxon>Euphorbiaceae</taxon>
        <taxon>Acalyphoideae</taxon>
        <taxon>Acalypheae</taxon>
        <taxon>Ricinus</taxon>
    </lineage>
</organism>
<protein>
    <submittedName>
        <fullName evidence="1">Uncharacterized protein</fullName>
    </submittedName>
</protein>